<proteinExistence type="predicted"/>
<organism evidence="2 3">
    <name type="scientific">Sphingobium yanoikuyae</name>
    <name type="common">Sphingomonas yanoikuyae</name>
    <dbReference type="NCBI Taxonomy" id="13690"/>
    <lineage>
        <taxon>Bacteria</taxon>
        <taxon>Pseudomonadati</taxon>
        <taxon>Pseudomonadota</taxon>
        <taxon>Alphaproteobacteria</taxon>
        <taxon>Sphingomonadales</taxon>
        <taxon>Sphingomonadaceae</taxon>
        <taxon>Sphingobium</taxon>
    </lineage>
</organism>
<dbReference type="InterPro" id="IPR009061">
    <property type="entry name" value="DNA-bd_dom_put_sf"/>
</dbReference>
<dbReference type="SUPFAM" id="SSF46955">
    <property type="entry name" value="Putative DNA-binding domain"/>
    <property type="match status" value="1"/>
</dbReference>
<dbReference type="AlphaFoldDB" id="A0A084EN98"/>
<dbReference type="RefSeq" id="WP_051886685.1">
    <property type="nucleotide sequence ID" value="NZ_JGVR01000009.1"/>
</dbReference>
<name>A0A084EN98_SPHYA</name>
<accession>A0A084EN98</accession>
<dbReference type="eggNOG" id="COG3311">
    <property type="taxonomic scope" value="Bacteria"/>
</dbReference>
<dbReference type="Pfam" id="PF12728">
    <property type="entry name" value="HTH_17"/>
    <property type="match status" value="1"/>
</dbReference>
<dbReference type="InterPro" id="IPR041657">
    <property type="entry name" value="HTH_17"/>
</dbReference>
<evidence type="ECO:0000313" key="2">
    <source>
        <dbReference type="EMBL" id="KEZ19440.1"/>
    </source>
</evidence>
<dbReference type="EMBL" id="JGVR01000009">
    <property type="protein sequence ID" value="KEZ19440.1"/>
    <property type="molecule type" value="Genomic_DNA"/>
</dbReference>
<evidence type="ECO:0000259" key="1">
    <source>
        <dbReference type="Pfam" id="PF12728"/>
    </source>
</evidence>
<evidence type="ECO:0000313" key="3">
    <source>
        <dbReference type="Proteomes" id="UP000028534"/>
    </source>
</evidence>
<sequence>MEPLQTAARPRYLAEADPSAIVRPRYLKTPDAATHLGLSPRTLEKHRCYGTGPVYRRLGGRIVYAIDDLDAWAARGTRKSTSDPGVGIVLPAQRRFKQD</sequence>
<protein>
    <submittedName>
        <fullName evidence="2">Transcriptional regulator</fullName>
    </submittedName>
</protein>
<reference evidence="2 3" key="1">
    <citation type="submission" date="2014-03" db="EMBL/GenBank/DDBJ databases">
        <title>Genome sequence of Sphingobium yanoikuyae B1.</title>
        <authorList>
            <person name="Gan H.M."/>
            <person name="Gan H.Y."/>
            <person name="Savka M.A."/>
        </authorList>
    </citation>
    <scope>NUCLEOTIDE SEQUENCE [LARGE SCALE GENOMIC DNA]</scope>
    <source>
        <strain evidence="2 3">B1</strain>
    </source>
</reference>
<comment type="caution">
    <text evidence="2">The sequence shown here is derived from an EMBL/GenBank/DDBJ whole genome shotgun (WGS) entry which is preliminary data.</text>
</comment>
<dbReference type="PATRIC" id="fig|13690.10.peg.2018"/>
<feature type="domain" description="Helix-turn-helix" evidence="1">
    <location>
        <begin position="26"/>
        <end position="76"/>
    </location>
</feature>
<dbReference type="Proteomes" id="UP000028534">
    <property type="component" value="Unassembled WGS sequence"/>
</dbReference>
<gene>
    <name evidence="2" type="ORF">CP98_01961</name>
</gene>